<comment type="caution">
    <text evidence="3">The sequence shown here is derived from an EMBL/GenBank/DDBJ whole genome shotgun (WGS) entry which is preliminary data.</text>
</comment>
<sequence>MRTNGLFLPLLILCCIGFSTIQAQNLYMPADIRKAYEKGTRSKDGMPGKNYWQNKARYNIEIIANPPDRNIRGSEEIVYINSSPDTIRKPELKIFVNSHRPTVPREKDYSPDYNTTGVKIESLLINGKPYTGSLESLEYTSNSLNLATPLMPGDSMRLSIKWQYPLSVQSDREGAIDPTTFFLAYFYPRIAVYDDYNGWDRQDFTEGHEFYSDFNDYTVTVKVPKNFVVWGTGTLHQPETLLQERFADRYKRSMTSDEVIRIASKDEMAGKKVTAQNEQNSWRFTATAIPDMTFAISDHYTWDASSVIVDPLTQRRASVQAAFNDTAADYHHMVRFAGDALKWFSNNWPGIPYPYEKMTVFQGYAGMEYPMMANDETYEDTVFSRLVAAHEIAHTWMPFYMGINETRFGFMDEGWATLFEYLSGPPFYGQEMADELFKGFRVTGWTKDRSGDMDIPIITPGTSLTGKALGNNQYGKAALAYLALKDLLGDAQFRKCLHAYMDRWHGKHPIPWDFFYTFNNVNEKSLDWFWQNWFFSTNYMDLELTQVIRKPKGSEVHISNPGGMAIPFDLIVTYVDGSVEKRHLTPAIWEADNKRIVLTVNNKKAVKSALIDGGVFLDANPANNSYTAQ</sequence>
<evidence type="ECO:0000313" key="3">
    <source>
        <dbReference type="EMBL" id="RZS75206.1"/>
    </source>
</evidence>
<dbReference type="SUPFAM" id="SSF55486">
    <property type="entry name" value="Metalloproteases ('zincins'), catalytic domain"/>
    <property type="match status" value="1"/>
</dbReference>
<dbReference type="EMBL" id="SGXA01000001">
    <property type="protein sequence ID" value="RZS75206.1"/>
    <property type="molecule type" value="Genomic_DNA"/>
</dbReference>
<dbReference type="Gene3D" id="1.10.390.10">
    <property type="entry name" value="Neutral Protease Domain 2"/>
    <property type="match status" value="1"/>
</dbReference>
<evidence type="ECO:0000256" key="1">
    <source>
        <dbReference type="SAM" id="SignalP"/>
    </source>
</evidence>
<dbReference type="GO" id="GO:0008270">
    <property type="term" value="F:zinc ion binding"/>
    <property type="evidence" value="ECO:0007669"/>
    <property type="project" value="InterPro"/>
</dbReference>
<dbReference type="InterPro" id="IPR014782">
    <property type="entry name" value="Peptidase_M1_dom"/>
</dbReference>
<keyword evidence="1" id="KW-0732">Signal</keyword>
<reference evidence="3 4" key="1">
    <citation type="submission" date="2019-02" db="EMBL/GenBank/DDBJ databases">
        <title>Genomic Encyclopedia of Type Strains, Phase IV (KMG-IV): sequencing the most valuable type-strain genomes for metagenomic binning, comparative biology and taxonomic classification.</title>
        <authorList>
            <person name="Goeker M."/>
        </authorList>
    </citation>
    <scope>NUCLEOTIDE SEQUENCE [LARGE SCALE GENOMIC DNA]</scope>
    <source>
        <strain evidence="3 4">DSM 18116</strain>
    </source>
</reference>
<dbReference type="CDD" id="cd09604">
    <property type="entry name" value="M1_APN_like"/>
    <property type="match status" value="1"/>
</dbReference>
<gene>
    <name evidence="3" type="ORF">EV199_1068</name>
</gene>
<protein>
    <recommendedName>
        <fullName evidence="2">Peptidase M1 membrane alanine aminopeptidase domain-containing protein</fullName>
    </recommendedName>
</protein>
<organism evidence="3 4">
    <name type="scientific">Pseudobacter ginsenosidimutans</name>
    <dbReference type="NCBI Taxonomy" id="661488"/>
    <lineage>
        <taxon>Bacteria</taxon>
        <taxon>Pseudomonadati</taxon>
        <taxon>Bacteroidota</taxon>
        <taxon>Chitinophagia</taxon>
        <taxon>Chitinophagales</taxon>
        <taxon>Chitinophagaceae</taxon>
        <taxon>Pseudobacter</taxon>
    </lineage>
</organism>
<name>A0A4V2F1W6_9BACT</name>
<dbReference type="Pfam" id="PF01433">
    <property type="entry name" value="Peptidase_M1"/>
    <property type="match status" value="1"/>
</dbReference>
<keyword evidence="4" id="KW-1185">Reference proteome</keyword>
<accession>A0A4V2F1W6</accession>
<dbReference type="AlphaFoldDB" id="A0A4V2F1W6"/>
<evidence type="ECO:0000313" key="4">
    <source>
        <dbReference type="Proteomes" id="UP000293874"/>
    </source>
</evidence>
<feature type="signal peptide" evidence="1">
    <location>
        <begin position="1"/>
        <end position="23"/>
    </location>
</feature>
<dbReference type="InterPro" id="IPR027268">
    <property type="entry name" value="Peptidase_M4/M1_CTD_sf"/>
</dbReference>
<dbReference type="GO" id="GO:0008237">
    <property type="term" value="F:metallopeptidase activity"/>
    <property type="evidence" value="ECO:0007669"/>
    <property type="project" value="InterPro"/>
</dbReference>
<proteinExistence type="predicted"/>
<dbReference type="RefSeq" id="WP_130539593.1">
    <property type="nucleotide sequence ID" value="NZ_SGXA01000001.1"/>
</dbReference>
<dbReference type="Proteomes" id="UP000293874">
    <property type="component" value="Unassembled WGS sequence"/>
</dbReference>
<feature type="chain" id="PRO_5020612531" description="Peptidase M1 membrane alanine aminopeptidase domain-containing protein" evidence="1">
    <location>
        <begin position="24"/>
        <end position="629"/>
    </location>
</feature>
<evidence type="ECO:0000259" key="2">
    <source>
        <dbReference type="Pfam" id="PF01433"/>
    </source>
</evidence>
<feature type="domain" description="Peptidase M1 membrane alanine aminopeptidase" evidence="2">
    <location>
        <begin position="384"/>
        <end position="533"/>
    </location>
</feature>